<organism evidence="14 15">
    <name type="scientific">Crocodylus porosus</name>
    <name type="common">Saltwater crocodile</name>
    <name type="synonym">Estuarine crocodile</name>
    <dbReference type="NCBI Taxonomy" id="8502"/>
    <lineage>
        <taxon>Eukaryota</taxon>
        <taxon>Metazoa</taxon>
        <taxon>Chordata</taxon>
        <taxon>Craniata</taxon>
        <taxon>Vertebrata</taxon>
        <taxon>Euteleostomi</taxon>
        <taxon>Archelosauria</taxon>
        <taxon>Archosauria</taxon>
        <taxon>Crocodylia</taxon>
        <taxon>Longirostres</taxon>
        <taxon>Crocodylidae</taxon>
        <taxon>Crocodylus</taxon>
    </lineage>
</organism>
<dbReference type="GeneID" id="109322914"/>
<dbReference type="GeneTree" id="ENSGT00530000063686"/>
<dbReference type="GO" id="GO:0032687">
    <property type="term" value="P:negative regulation of interferon-alpha production"/>
    <property type="evidence" value="ECO:0007669"/>
    <property type="project" value="Ensembl"/>
</dbReference>
<evidence type="ECO:0000256" key="6">
    <source>
        <dbReference type="ARBA" id="ARBA00022525"/>
    </source>
</evidence>
<dbReference type="Gene3D" id="3.30.70.330">
    <property type="match status" value="1"/>
</dbReference>
<dbReference type="GO" id="GO:0016020">
    <property type="term" value="C:membrane"/>
    <property type="evidence" value="ECO:0007669"/>
    <property type="project" value="Ensembl"/>
</dbReference>
<dbReference type="InterPro" id="IPR012677">
    <property type="entry name" value="Nucleotide-bd_a/b_plait_sf"/>
</dbReference>
<comment type="subcellular location">
    <subcellularLocation>
        <location evidence="2">Cytoplasm</location>
    </subcellularLocation>
    <subcellularLocation>
        <location evidence="1">Nucleus</location>
    </subcellularLocation>
    <subcellularLocation>
        <location evidence="3">Secreted</location>
    </subcellularLocation>
</comment>
<keyword evidence="6" id="KW-0964">Secreted</keyword>
<sequence length="408" mass="46123">MASPESPAGVAKVAMDSESPPCSLKDWASANIEVNDLLGSQVEVDSHKEEWEKWKEQLEKAEKAKTELLLSKLSCDSKKETAQDMLIKLRETEEEQRKETFMIRKDFEKNLKVVEQQNIELKREIQKLKDNLAAMNSNLAEMNSERSQVIQIKKEVSKKKMKFTKMENTDNNDTVLNTHCLCCVAAKIPFRLKQGEALLTFEDEDVAQKLIEKGTHTVNLDNGKTDVKAKPITLETGVKFELHVNISGKKINVSEVPDLPVPDEWMRDKLELNFYKSKGGGGEVENVEYDRTSRTAVITFLRPGVVDNILRHTKHPFQLDGGRRSVSVSVSPVIEKHLEKFQAYFGISTRTILLTGIQEVVEDEESTQDIIEIHFQKPSNGGGEIENITYVSNQTKQACFEEDVGKVA</sequence>
<reference evidence="14" key="1">
    <citation type="submission" date="2025-08" db="UniProtKB">
        <authorList>
            <consortium name="Ensembl"/>
        </authorList>
    </citation>
    <scope>IDENTIFICATION</scope>
</reference>
<feature type="domain" description="NID" evidence="12">
    <location>
        <begin position="296"/>
        <end position="387"/>
    </location>
</feature>
<dbReference type="InterPro" id="IPR009909">
    <property type="entry name" value="Nmi/IFP35_dom"/>
</dbReference>
<evidence type="ECO:0000259" key="13">
    <source>
        <dbReference type="Pfam" id="PF07334"/>
    </source>
</evidence>
<evidence type="ECO:0000256" key="10">
    <source>
        <dbReference type="SAM" id="Coils"/>
    </source>
</evidence>
<dbReference type="GO" id="GO:0005615">
    <property type="term" value="C:extracellular space"/>
    <property type="evidence" value="ECO:0007669"/>
    <property type="project" value="Ensembl"/>
</dbReference>
<evidence type="ECO:0000256" key="1">
    <source>
        <dbReference type="ARBA" id="ARBA00004123"/>
    </source>
</evidence>
<comment type="similarity">
    <text evidence="4">Belongs to the NMI family.</text>
</comment>
<dbReference type="AlphaFoldDB" id="A0A7M4ENC0"/>
<dbReference type="Pfam" id="PF07292">
    <property type="entry name" value="NID"/>
    <property type="match status" value="2"/>
</dbReference>
<keyword evidence="7" id="KW-0399">Innate immunity</keyword>
<keyword evidence="5" id="KW-0963">Cytoplasm</keyword>
<evidence type="ECO:0000256" key="5">
    <source>
        <dbReference type="ARBA" id="ARBA00022490"/>
    </source>
</evidence>
<keyword evidence="10" id="KW-0175">Coiled coil</keyword>
<dbReference type="GO" id="GO:0002281">
    <property type="term" value="P:macrophage activation involved in immune response"/>
    <property type="evidence" value="ECO:0007669"/>
    <property type="project" value="Ensembl"/>
</dbReference>
<feature type="coiled-coil region" evidence="10">
    <location>
        <begin position="44"/>
        <end position="145"/>
    </location>
</feature>
<evidence type="ECO:0000256" key="3">
    <source>
        <dbReference type="ARBA" id="ARBA00004613"/>
    </source>
</evidence>
<dbReference type="CTD" id="9111"/>
<dbReference type="GO" id="GO:0070936">
    <property type="term" value="P:protein K48-linked ubiquitination"/>
    <property type="evidence" value="ECO:0007669"/>
    <property type="project" value="Ensembl"/>
</dbReference>
<dbReference type="GO" id="GO:0042802">
    <property type="term" value="F:identical protein binding"/>
    <property type="evidence" value="ECO:0007669"/>
    <property type="project" value="Ensembl"/>
</dbReference>
<dbReference type="OMA" id="IYAQIPE"/>
<dbReference type="FunFam" id="3.30.70.330:FF:000300">
    <property type="entry name" value="Interferon-induced protein 35"/>
    <property type="match status" value="1"/>
</dbReference>
<keyword evidence="15" id="KW-1185">Reference proteome</keyword>
<evidence type="ECO:0000256" key="2">
    <source>
        <dbReference type="ARBA" id="ARBA00004496"/>
    </source>
</evidence>
<dbReference type="GO" id="GO:0005654">
    <property type="term" value="C:nucleoplasm"/>
    <property type="evidence" value="ECO:0007669"/>
    <property type="project" value="Ensembl"/>
</dbReference>
<dbReference type="PANTHER" id="PTHR15225:SF4">
    <property type="entry name" value="N-MYC-INTERACTOR"/>
    <property type="match status" value="1"/>
</dbReference>
<evidence type="ECO:0000256" key="7">
    <source>
        <dbReference type="ARBA" id="ARBA00022588"/>
    </source>
</evidence>
<dbReference type="GO" id="GO:1901224">
    <property type="term" value="P:positive regulation of non-canonical NF-kappaB signal transduction"/>
    <property type="evidence" value="ECO:0007669"/>
    <property type="project" value="Ensembl"/>
</dbReference>
<evidence type="ECO:0000259" key="12">
    <source>
        <dbReference type="Pfam" id="PF07292"/>
    </source>
</evidence>
<dbReference type="RefSeq" id="XP_019409742.1">
    <property type="nucleotide sequence ID" value="XM_019554197.1"/>
</dbReference>
<dbReference type="GO" id="GO:0032688">
    <property type="term" value="P:negative regulation of interferon-beta production"/>
    <property type="evidence" value="ECO:0007669"/>
    <property type="project" value="Ensembl"/>
</dbReference>
<dbReference type="InterPro" id="IPR009938">
    <property type="entry name" value="Nmi/IFP35_N"/>
</dbReference>
<evidence type="ECO:0000256" key="9">
    <source>
        <dbReference type="ARBA" id="ARBA00023242"/>
    </source>
</evidence>
<feature type="region of interest" description="Disordered" evidence="11">
    <location>
        <begin position="1"/>
        <end position="20"/>
    </location>
</feature>
<dbReference type="PANTHER" id="PTHR15225">
    <property type="entry name" value="INTERFERON-INDUCED PROTEIN 35/NMI N-MYC/STAT INTERACTING PROTEIN"/>
    <property type="match status" value="1"/>
</dbReference>
<keyword evidence="9" id="KW-0539">Nucleus</keyword>
<dbReference type="Pfam" id="PF07334">
    <property type="entry name" value="IFP_35_N"/>
    <property type="match status" value="1"/>
</dbReference>
<dbReference type="GO" id="GO:0034142">
    <property type="term" value="P:toll-like receptor 4 signaling pathway"/>
    <property type="evidence" value="ECO:0007669"/>
    <property type="project" value="Ensembl"/>
</dbReference>
<dbReference type="GO" id="GO:0009615">
    <property type="term" value="P:response to virus"/>
    <property type="evidence" value="ECO:0007669"/>
    <property type="project" value="Ensembl"/>
</dbReference>
<protein>
    <submittedName>
        <fullName evidence="14">N-myc and STAT interactor</fullName>
    </submittedName>
</protein>
<name>A0A7M4ENC0_CROPO</name>
<dbReference type="GO" id="GO:0045824">
    <property type="term" value="P:negative regulation of innate immune response"/>
    <property type="evidence" value="ECO:0007669"/>
    <property type="project" value="Ensembl"/>
</dbReference>
<dbReference type="GO" id="GO:0005829">
    <property type="term" value="C:cytosol"/>
    <property type="evidence" value="ECO:0007669"/>
    <property type="project" value="Ensembl"/>
</dbReference>
<dbReference type="GO" id="GO:1901223">
    <property type="term" value="P:negative regulation of non-canonical NF-kappaB signal transduction"/>
    <property type="evidence" value="ECO:0007669"/>
    <property type="project" value="Ensembl"/>
</dbReference>
<dbReference type="KEGG" id="cpoo:109322914"/>
<dbReference type="GO" id="GO:0045087">
    <property type="term" value="P:innate immune response"/>
    <property type="evidence" value="ECO:0007669"/>
    <property type="project" value="UniProtKB-KW"/>
</dbReference>
<keyword evidence="8" id="KW-0391">Immunity</keyword>
<dbReference type="GO" id="GO:0050729">
    <property type="term" value="P:positive regulation of inflammatory response"/>
    <property type="evidence" value="ECO:0007669"/>
    <property type="project" value="Ensembl"/>
</dbReference>
<evidence type="ECO:0000313" key="14">
    <source>
        <dbReference type="Ensembl" id="ENSCPRP00005011704.1"/>
    </source>
</evidence>
<feature type="domain" description="Nmi/IFP 35" evidence="13">
    <location>
        <begin position="114"/>
        <end position="195"/>
    </location>
</feature>
<evidence type="ECO:0000313" key="15">
    <source>
        <dbReference type="Proteomes" id="UP000594220"/>
    </source>
</evidence>
<feature type="domain" description="NID" evidence="12">
    <location>
        <begin position="197"/>
        <end position="286"/>
    </location>
</feature>
<accession>A0A7M4ENC0</accession>
<dbReference type="Proteomes" id="UP000594220">
    <property type="component" value="Unplaced"/>
</dbReference>
<dbReference type="OrthoDB" id="9903237at2759"/>
<evidence type="ECO:0000256" key="8">
    <source>
        <dbReference type="ARBA" id="ARBA00022859"/>
    </source>
</evidence>
<evidence type="ECO:0000256" key="4">
    <source>
        <dbReference type="ARBA" id="ARBA00010081"/>
    </source>
</evidence>
<dbReference type="GO" id="GO:1902524">
    <property type="term" value="P:positive regulation of protein K48-linked ubiquitination"/>
    <property type="evidence" value="ECO:0007669"/>
    <property type="project" value="Ensembl"/>
</dbReference>
<dbReference type="Ensembl" id="ENSCPRT00005013796.1">
    <property type="protein sequence ID" value="ENSCPRP00005011704.1"/>
    <property type="gene ID" value="ENSCPRG00005008353.1"/>
</dbReference>
<evidence type="ECO:0000256" key="11">
    <source>
        <dbReference type="SAM" id="MobiDB-lite"/>
    </source>
</evidence>
<dbReference type="GO" id="GO:0008285">
    <property type="term" value="P:negative regulation of cell population proliferation"/>
    <property type="evidence" value="ECO:0007669"/>
    <property type="project" value="Ensembl"/>
</dbReference>
<gene>
    <name evidence="14" type="primary">NMI</name>
</gene>
<reference evidence="14" key="2">
    <citation type="submission" date="2025-09" db="UniProtKB">
        <authorList>
            <consortium name="Ensembl"/>
        </authorList>
    </citation>
    <scope>IDENTIFICATION</scope>
</reference>
<proteinExistence type="inferred from homology"/>